<proteinExistence type="predicted"/>
<organism evidence="1 2">
    <name type="scientific">Collybiopsis luxurians FD-317 M1</name>
    <dbReference type="NCBI Taxonomy" id="944289"/>
    <lineage>
        <taxon>Eukaryota</taxon>
        <taxon>Fungi</taxon>
        <taxon>Dikarya</taxon>
        <taxon>Basidiomycota</taxon>
        <taxon>Agaricomycotina</taxon>
        <taxon>Agaricomycetes</taxon>
        <taxon>Agaricomycetidae</taxon>
        <taxon>Agaricales</taxon>
        <taxon>Marasmiineae</taxon>
        <taxon>Omphalotaceae</taxon>
        <taxon>Collybiopsis</taxon>
        <taxon>Collybiopsis luxurians</taxon>
    </lineage>
</organism>
<dbReference type="HOGENOM" id="CLU_002101_4_0_1"/>
<dbReference type="EMBL" id="KN834883">
    <property type="protein sequence ID" value="KIK50832.1"/>
    <property type="molecule type" value="Genomic_DNA"/>
</dbReference>
<protein>
    <submittedName>
        <fullName evidence="1">Uncharacterized protein</fullName>
    </submittedName>
</protein>
<gene>
    <name evidence="1" type="ORF">GYMLUDRAFT_252630</name>
</gene>
<name>A0A0D0BZN2_9AGAR</name>
<reference evidence="1 2" key="1">
    <citation type="submission" date="2014-04" db="EMBL/GenBank/DDBJ databases">
        <title>Evolutionary Origins and Diversification of the Mycorrhizal Mutualists.</title>
        <authorList>
            <consortium name="DOE Joint Genome Institute"/>
            <consortium name="Mycorrhizal Genomics Consortium"/>
            <person name="Kohler A."/>
            <person name="Kuo A."/>
            <person name="Nagy L.G."/>
            <person name="Floudas D."/>
            <person name="Copeland A."/>
            <person name="Barry K.W."/>
            <person name="Cichocki N."/>
            <person name="Veneault-Fourrey C."/>
            <person name="LaButti K."/>
            <person name="Lindquist E.A."/>
            <person name="Lipzen A."/>
            <person name="Lundell T."/>
            <person name="Morin E."/>
            <person name="Murat C."/>
            <person name="Riley R."/>
            <person name="Ohm R."/>
            <person name="Sun H."/>
            <person name="Tunlid A."/>
            <person name="Henrissat B."/>
            <person name="Grigoriev I.V."/>
            <person name="Hibbett D.S."/>
            <person name="Martin F."/>
        </authorList>
    </citation>
    <scope>NUCLEOTIDE SEQUENCE [LARGE SCALE GENOMIC DNA]</scope>
    <source>
        <strain evidence="1 2">FD-317 M1</strain>
    </source>
</reference>
<dbReference type="Proteomes" id="UP000053593">
    <property type="component" value="Unassembled WGS sequence"/>
</dbReference>
<dbReference type="AlphaFoldDB" id="A0A0D0BZN2"/>
<evidence type="ECO:0000313" key="1">
    <source>
        <dbReference type="EMBL" id="KIK50832.1"/>
    </source>
</evidence>
<dbReference type="OrthoDB" id="3269001at2759"/>
<accession>A0A0D0BZN2</accession>
<keyword evidence="2" id="KW-1185">Reference proteome</keyword>
<sequence length="840" mass="95195">MRLFGSALASLGGPPRLVQTRALEAIPNQIATIENQFDFDIEPVIHAVCPRCNYLYEPQLSPVSKDVKYPPVCSNQFPPSAPPCNTPLLHQNGRPVKMYEHYPFPQWFAQFISQPGIQQHAKAFCDQVKNNPIAPADKVHTWDGDIYRELYGPDGKLFVDGGKEFHFFFLLHADFFNPEGTTGRGKHHSTGVASMRCLNLPYHIWEDPLNVYISGMWWGPKEPSAVDAQLSHILKITALEMEQAYTRGVKCHGSADATTPTVPGKEIVCQAMLGGTCLDLKAARPISGLLDVNSHHLCSSCNIFHQQSLLCTDYSSWRILANDDIYREGMKKWKEAQTLDGRELIENYYGTRYSSLEILNYFRFSKQLIPDPFHTFYHRIEQLYFRRALHLTTVDPNVSHRHVSNIAFYYEFTHPPRPGNLSNISNRRQNKDEYLAHLEWEDLSEHQCQVRLSRMDDWLVPLMRNDTRALGDVVKGHQILSGPCPVQSSEKKKLIKELSKLRWHSLIFICNDLWIAPANLLDPIEIPKSLNWAVMAKSLCNWVSSAVAVIGFSNSRPQPIALWAPPSTLAIDPGSHAFSELDDLDRMNAMESLAMTLSYDSAPLQDEEVLIKNLERASRNALTFVCLDLNRLPSGKITKDVLIAQLSSWRSTKPTEPMLWPEIHSGEVLARIHTCIHQVIVPSWVSKPPFEAGLKAGGTLKADNWRMLFGLYIPLALLSLWMKESPIRASNYGEMNPVLNTSMSLTCASILMGKRAVSKQQLELFLQHYTNHVEGLKKNFPGFGVPSHHVGFHVYDFIRLYGPVQNFWCFPGERLIGKLQKIPTNHRSGTWDSGIASDFY</sequence>
<evidence type="ECO:0000313" key="2">
    <source>
        <dbReference type="Proteomes" id="UP000053593"/>
    </source>
</evidence>